<dbReference type="Proteomes" id="UP000033220">
    <property type="component" value="Chromosome DSM 122"/>
</dbReference>
<sequence>MVRRTLALAAVLACVSTGALAQSKQDFVLVNKTGYTIDQVYVSPSRSSDWEEDVLGQDQLGNGEFVTIRFNRATKTCKWDVKVVYDDNESAEWDEFDLCTTSKITIKYNKSSGETSAEYE</sequence>
<evidence type="ECO:0000313" key="2">
    <source>
        <dbReference type="EMBL" id="CCG07363.1"/>
    </source>
</evidence>
<keyword evidence="1" id="KW-0732">Signal</keyword>
<evidence type="ECO:0008006" key="4">
    <source>
        <dbReference type="Google" id="ProtNLM"/>
    </source>
</evidence>
<reference evidence="2 3" key="1">
    <citation type="submission" date="2012-02" db="EMBL/GenBank/DDBJ databases">
        <title>Shotgun genome sequence of Phaeospirillum photometricum DSM 122.</title>
        <authorList>
            <person name="Duquesne K."/>
            <person name="Sturgis J."/>
        </authorList>
    </citation>
    <scope>NUCLEOTIDE SEQUENCE [LARGE SCALE GENOMIC DNA]</scope>
    <source>
        <strain evidence="3">DSM122</strain>
    </source>
</reference>
<dbReference type="PATRIC" id="fig|1150469.3.peg.849"/>
<dbReference type="OrthoDB" id="4736977at2"/>
<dbReference type="AlphaFoldDB" id="H6SQP8"/>
<evidence type="ECO:0000313" key="3">
    <source>
        <dbReference type="Proteomes" id="UP000033220"/>
    </source>
</evidence>
<dbReference type="eggNOG" id="ENOG5032ST0">
    <property type="taxonomic scope" value="Bacteria"/>
</dbReference>
<dbReference type="KEGG" id="rpm:RSPPHO_00737"/>
<dbReference type="RefSeq" id="WP_014414003.1">
    <property type="nucleotide sequence ID" value="NC_017059.1"/>
</dbReference>
<keyword evidence="3" id="KW-1185">Reference proteome</keyword>
<dbReference type="STRING" id="1150469.RSPPHO_00737"/>
<dbReference type="EMBL" id="HE663493">
    <property type="protein sequence ID" value="CCG07363.1"/>
    <property type="molecule type" value="Genomic_DNA"/>
</dbReference>
<accession>H6SQP8</accession>
<name>H6SQP8_PARPM</name>
<feature type="signal peptide" evidence="1">
    <location>
        <begin position="1"/>
        <end position="21"/>
    </location>
</feature>
<organism evidence="2 3">
    <name type="scientific">Pararhodospirillum photometricum DSM 122</name>
    <dbReference type="NCBI Taxonomy" id="1150469"/>
    <lineage>
        <taxon>Bacteria</taxon>
        <taxon>Pseudomonadati</taxon>
        <taxon>Pseudomonadota</taxon>
        <taxon>Alphaproteobacteria</taxon>
        <taxon>Rhodospirillales</taxon>
        <taxon>Rhodospirillaceae</taxon>
        <taxon>Pararhodospirillum</taxon>
    </lineage>
</organism>
<gene>
    <name evidence="2" type="ORF">RSPPHO_00737</name>
</gene>
<proteinExistence type="predicted"/>
<dbReference type="HOGENOM" id="CLU_139214_0_0_5"/>
<feature type="chain" id="PRO_5003606514" description="Argininosuccinate lyase" evidence="1">
    <location>
        <begin position="22"/>
        <end position="120"/>
    </location>
</feature>
<evidence type="ECO:0000256" key="1">
    <source>
        <dbReference type="SAM" id="SignalP"/>
    </source>
</evidence>
<protein>
    <recommendedName>
        <fullName evidence="4">Argininosuccinate lyase</fullName>
    </recommendedName>
</protein>